<name>A0A1C0TXA5_9GAMM</name>
<dbReference type="SUPFAM" id="SSF110710">
    <property type="entry name" value="TTHA0583/YokD-like"/>
    <property type="match status" value="1"/>
</dbReference>
<comment type="caution">
    <text evidence="6">The sequence shown here is derived from an EMBL/GenBank/DDBJ whole genome shotgun (WGS) entry which is preliminary data.</text>
</comment>
<evidence type="ECO:0000256" key="2">
    <source>
        <dbReference type="ARBA" id="ARBA00012882"/>
    </source>
</evidence>
<dbReference type="GO" id="GO:0046353">
    <property type="term" value="F:aminoglycoside 3-N-acetyltransferase activity"/>
    <property type="evidence" value="ECO:0007669"/>
    <property type="project" value="UniProtKB-EC"/>
</dbReference>
<evidence type="ECO:0000256" key="1">
    <source>
        <dbReference type="ARBA" id="ARBA00006383"/>
    </source>
</evidence>
<keyword evidence="5" id="KW-0046">Antibiotic resistance</keyword>
<dbReference type="InterPro" id="IPR003679">
    <property type="entry name" value="Amioglycoside_AcTrfase"/>
</dbReference>
<dbReference type="EC" id="2.3.1.-" evidence="5"/>
<comment type="catalytic activity">
    <reaction evidence="5">
        <text>a 2-deoxystreptamine antibiotic + acetyl-CoA = an N(3)-acetyl-2-deoxystreptamine antibiotic + CoA + H(+)</text>
        <dbReference type="Rhea" id="RHEA:12665"/>
        <dbReference type="ChEBI" id="CHEBI:15378"/>
        <dbReference type="ChEBI" id="CHEBI:57287"/>
        <dbReference type="ChEBI" id="CHEBI:57288"/>
        <dbReference type="ChEBI" id="CHEBI:57921"/>
        <dbReference type="ChEBI" id="CHEBI:77452"/>
        <dbReference type="EC" id="2.3.1.81"/>
    </reaction>
</comment>
<protein>
    <recommendedName>
        <fullName evidence="2 5">Aminoglycoside N(3)-acetyltransferase</fullName>
        <ecNumber evidence="5">2.3.1.-</ecNumber>
    </recommendedName>
</protein>
<dbReference type="GO" id="GO:0046677">
    <property type="term" value="P:response to antibiotic"/>
    <property type="evidence" value="ECO:0007669"/>
    <property type="project" value="UniProtKB-KW"/>
</dbReference>
<gene>
    <name evidence="6" type="ORF">A7985_08460</name>
</gene>
<dbReference type="PANTHER" id="PTHR11104:SF0">
    <property type="entry name" value="SPBETA PROPHAGE-DERIVED AMINOGLYCOSIDE N(3')-ACETYLTRANSFERASE-LIKE PROTEIN YOKD"/>
    <property type="match status" value="1"/>
</dbReference>
<dbReference type="EMBL" id="MAUJ01000001">
    <property type="protein sequence ID" value="OCQ23953.1"/>
    <property type="molecule type" value="Genomic_DNA"/>
</dbReference>
<reference evidence="7" key="1">
    <citation type="submission" date="2016-07" db="EMBL/GenBank/DDBJ databases">
        <authorList>
            <person name="Florea S."/>
            <person name="Webb J.S."/>
            <person name="Jaromczyk J."/>
            <person name="Schardl C.L."/>
        </authorList>
    </citation>
    <scope>NUCLEOTIDE SEQUENCE [LARGE SCALE GENOMIC DNA]</scope>
    <source>
        <strain evidence="7">IPB1</strain>
    </source>
</reference>
<keyword evidence="4 5" id="KW-0012">Acyltransferase</keyword>
<evidence type="ECO:0000313" key="7">
    <source>
        <dbReference type="Proteomes" id="UP000093366"/>
    </source>
</evidence>
<keyword evidence="3 5" id="KW-0808">Transferase</keyword>
<accession>A0A1C0TXA5</accession>
<evidence type="ECO:0000313" key="6">
    <source>
        <dbReference type="EMBL" id="OCQ23953.1"/>
    </source>
</evidence>
<dbReference type="InterPro" id="IPR028345">
    <property type="entry name" value="Antibiotic_NAT-like"/>
</dbReference>
<proteinExistence type="inferred from homology"/>
<evidence type="ECO:0000256" key="3">
    <source>
        <dbReference type="ARBA" id="ARBA00022679"/>
    </source>
</evidence>
<evidence type="ECO:0000256" key="5">
    <source>
        <dbReference type="RuleBase" id="RU365031"/>
    </source>
</evidence>
<dbReference type="OrthoDB" id="7330654at2"/>
<comment type="similarity">
    <text evidence="1 5">Belongs to the antibiotic N-acetyltransferase family.</text>
</comment>
<dbReference type="Pfam" id="PF02522">
    <property type="entry name" value="Antibiotic_NAT"/>
    <property type="match status" value="1"/>
</dbReference>
<dbReference type="RefSeq" id="WP_065789946.1">
    <property type="nucleotide sequence ID" value="NZ_JAGJED010000001.1"/>
</dbReference>
<dbReference type="AlphaFoldDB" id="A0A1C0TXA5"/>
<dbReference type="PANTHER" id="PTHR11104">
    <property type="entry name" value="AMINOGLYCOSIDE N3-ACETYLTRANSFERASE"/>
    <property type="match status" value="1"/>
</dbReference>
<organism evidence="6 7">
    <name type="scientific">Pseudoalteromonas luteoviolacea</name>
    <dbReference type="NCBI Taxonomy" id="43657"/>
    <lineage>
        <taxon>Bacteria</taxon>
        <taxon>Pseudomonadati</taxon>
        <taxon>Pseudomonadota</taxon>
        <taxon>Gammaproteobacteria</taxon>
        <taxon>Alteromonadales</taxon>
        <taxon>Pseudoalteromonadaceae</taxon>
        <taxon>Pseudoalteromonas</taxon>
    </lineage>
</organism>
<evidence type="ECO:0000256" key="4">
    <source>
        <dbReference type="ARBA" id="ARBA00023315"/>
    </source>
</evidence>
<sequence length="258" mass="29008">MADFTEQFTAFLNKEGVPQAATFMLHSSFKGLARTGVKAESILQGMCDYFTDGNVLFPTMTWKTVTPSQPIFNANSTSSHTGYLTELFRTQYATERSLHPTHSVAGRGKSVEKLLCTHHLAPSPCSMQSPYGKIFTELDHHQCYIGLLDVGLESCTYIHFFEEFFAPNVYLDQSAAPIQYQLIDLDGVSHPYMAIKQSNISRNFHQIGDELLQRQQLKSFSYANSRILLFTLQDLFSVLEDGFAHSQYATSPSYLVGQ</sequence>
<dbReference type="Proteomes" id="UP000093366">
    <property type="component" value="Unassembled WGS sequence"/>
</dbReference>